<gene>
    <name evidence="1" type="ORF">GXP67_30150</name>
</gene>
<protein>
    <recommendedName>
        <fullName evidence="3">Tetratricopeptide repeat protein</fullName>
    </recommendedName>
</protein>
<name>A0A6C0GST4_9BACT</name>
<dbReference type="Gene3D" id="1.25.40.10">
    <property type="entry name" value="Tetratricopeptide repeat domain"/>
    <property type="match status" value="1"/>
</dbReference>
<dbReference type="InterPro" id="IPR019734">
    <property type="entry name" value="TPR_rpt"/>
</dbReference>
<evidence type="ECO:0000313" key="1">
    <source>
        <dbReference type="EMBL" id="QHT70613.1"/>
    </source>
</evidence>
<dbReference type="Proteomes" id="UP000480178">
    <property type="component" value="Chromosome"/>
</dbReference>
<accession>A0A6C0GST4</accession>
<keyword evidence="2" id="KW-1185">Reference proteome</keyword>
<proteinExistence type="predicted"/>
<reference evidence="1 2" key="1">
    <citation type="submission" date="2020-01" db="EMBL/GenBank/DDBJ databases">
        <authorList>
            <person name="Kim M.K."/>
        </authorList>
    </citation>
    <scope>NUCLEOTIDE SEQUENCE [LARGE SCALE GENOMIC DNA]</scope>
    <source>
        <strain evidence="1 2">172606-1</strain>
    </source>
</reference>
<evidence type="ECO:0000313" key="2">
    <source>
        <dbReference type="Proteomes" id="UP000480178"/>
    </source>
</evidence>
<dbReference type="SMART" id="SM00028">
    <property type="entry name" value="TPR"/>
    <property type="match status" value="2"/>
</dbReference>
<dbReference type="InterPro" id="IPR011990">
    <property type="entry name" value="TPR-like_helical_dom_sf"/>
</dbReference>
<dbReference type="RefSeq" id="WP_162446589.1">
    <property type="nucleotide sequence ID" value="NZ_CP048222.1"/>
</dbReference>
<evidence type="ECO:0008006" key="3">
    <source>
        <dbReference type="Google" id="ProtNLM"/>
    </source>
</evidence>
<dbReference type="EMBL" id="CP048222">
    <property type="protein sequence ID" value="QHT70613.1"/>
    <property type="molecule type" value="Genomic_DNA"/>
</dbReference>
<dbReference type="SUPFAM" id="SSF48452">
    <property type="entry name" value="TPR-like"/>
    <property type="match status" value="1"/>
</dbReference>
<organism evidence="1 2">
    <name type="scientific">Rhodocytophaga rosea</name>
    <dbReference type="NCBI Taxonomy" id="2704465"/>
    <lineage>
        <taxon>Bacteria</taxon>
        <taxon>Pseudomonadati</taxon>
        <taxon>Bacteroidota</taxon>
        <taxon>Cytophagia</taxon>
        <taxon>Cytophagales</taxon>
        <taxon>Rhodocytophagaceae</taxon>
        <taxon>Rhodocytophaga</taxon>
    </lineage>
</organism>
<sequence length="528" mass="61377">MHYRLLAPLFFVFFLIQSSSLYALSTDSLVRMEEITYNSPFEKQAFGEYFMQDKKNYLALFMAVSKETGSSEFAAANQAYQENLKQLNTADLQKKNEAKKVKAIYSQTHERLLSKYEMKNHFHEIFKNGNYNCVSATALYGLLFDDMQIPYTIKESPTHVYLITYPQTQKILIETTDPRQGYMVFDDKFKTSFVSNLRSGKLISEQEYKAESTNVLFDKYYFSEENITIKELLGIQYMNDALYKLQENQLEEAFVQLEKAYLFYPCHKAAYLLLSTAVLILDKKNYATLKDADYLIKLSRYLGKYKEFGISKNTVLADFHRMTQIHLITNNRPDLYDQFYGKISTAITDKELAQEIGYIYHYERSRILYNQGNYQKALAFAEKTYVLKPENLDVQTLFVSALGNSLKSQSDGARVLETLSTYEQRFPALLNNNIFYTNLLQACLIFCGQQYELKKIAEAEKLRARFEKLFPDRGKDLVNSNLIGRVYSTGAMYYFRAGNEAKAKAILTKGLELAPHDYEMQRRLQILK</sequence>
<dbReference type="KEGG" id="rhoz:GXP67_30150"/>
<dbReference type="AlphaFoldDB" id="A0A6C0GST4"/>